<keyword evidence="2" id="KW-1185">Reference proteome</keyword>
<dbReference type="AlphaFoldDB" id="A0A1L8MKP8"/>
<evidence type="ECO:0000313" key="1">
    <source>
        <dbReference type="EMBL" id="OJF71360.1"/>
    </source>
</evidence>
<dbReference type="EMBL" id="LZDD01000003">
    <property type="protein sequence ID" value="OJF71360.1"/>
    <property type="molecule type" value="Genomic_DNA"/>
</dbReference>
<accession>A0A1L8MKP8</accession>
<sequence length="104" mass="11974">MSVFTKESVKNMIEVSNNLFTKLGVSEQFKHRLLIVFKDENAKIDEFPDIAKLSDWTYADHLNGYKGESTLSLTQIQQLFRKEYGLNKEQVSVRDISGTWASIL</sequence>
<protein>
    <submittedName>
        <fullName evidence="1">Uncharacterized protein</fullName>
    </submittedName>
</protein>
<organism evidence="1 2">
    <name type="scientific">Streptococcus bovimastitidis</name>
    <dbReference type="NCBI Taxonomy" id="1856638"/>
    <lineage>
        <taxon>Bacteria</taxon>
        <taxon>Bacillati</taxon>
        <taxon>Bacillota</taxon>
        <taxon>Bacilli</taxon>
        <taxon>Lactobacillales</taxon>
        <taxon>Streptococcaceae</taxon>
        <taxon>Streptococcus</taxon>
    </lineage>
</organism>
<proteinExistence type="predicted"/>
<gene>
    <name evidence="1" type="ORF">A9Q68_09245</name>
</gene>
<comment type="caution">
    <text evidence="1">The sequence shown here is derived from an EMBL/GenBank/DDBJ whole genome shotgun (WGS) entry which is preliminary data.</text>
</comment>
<name>A0A1L8MKP8_9STRE</name>
<evidence type="ECO:0000313" key="2">
    <source>
        <dbReference type="Proteomes" id="UP000182015"/>
    </source>
</evidence>
<reference evidence="2" key="1">
    <citation type="submission" date="2016-06" db="EMBL/GenBank/DDBJ databases">
        <authorList>
            <person name="de Vries S.P.W."/>
            <person name="Hadjirin N.F."/>
            <person name="Lay E.M."/>
            <person name="Zadoks R.N."/>
            <person name="Peacock S.J."/>
            <person name="Parkhill J."/>
            <person name="Grant A.J."/>
            <person name="Mcdougall S."/>
            <person name="Holmes M.A."/>
        </authorList>
    </citation>
    <scope>NUCLEOTIDE SEQUENCE [LARGE SCALE GENOMIC DNA]</scope>
    <source>
        <strain evidence="2">NZ1587</strain>
    </source>
</reference>
<dbReference type="Proteomes" id="UP000182015">
    <property type="component" value="Unassembled WGS sequence"/>
</dbReference>